<dbReference type="RefSeq" id="WP_133051953.1">
    <property type="nucleotide sequence ID" value="NZ_CP053562.1"/>
</dbReference>
<dbReference type="EMBL" id="CP053562">
    <property type="protein sequence ID" value="QPZ91055.1"/>
    <property type="molecule type" value="Genomic_DNA"/>
</dbReference>
<evidence type="ECO:0000313" key="1">
    <source>
        <dbReference type="EMBL" id="QPZ91055.1"/>
    </source>
</evidence>
<gene>
    <name evidence="1" type="ORF">AKL02_009150</name>
</gene>
<dbReference type="Proteomes" id="UP000192422">
    <property type="component" value="Chromosome"/>
</dbReference>
<name>A0ABX6YTE4_9RHOB</name>
<keyword evidence="2" id="KW-1185">Reference proteome</keyword>
<organism evidence="1 2">
    <name type="scientific">Thioclava electrotropha</name>
    <dbReference type="NCBI Taxonomy" id="1549850"/>
    <lineage>
        <taxon>Bacteria</taxon>
        <taxon>Pseudomonadati</taxon>
        <taxon>Pseudomonadota</taxon>
        <taxon>Alphaproteobacteria</taxon>
        <taxon>Rhodobacterales</taxon>
        <taxon>Paracoccaceae</taxon>
        <taxon>Thioclava</taxon>
    </lineage>
</organism>
<evidence type="ECO:0000313" key="2">
    <source>
        <dbReference type="Proteomes" id="UP000192422"/>
    </source>
</evidence>
<reference evidence="1 2" key="1">
    <citation type="submission" date="2020-05" db="EMBL/GenBank/DDBJ databases">
        <title>Thioclava electrotropha strain Elox9 finished genome.</title>
        <authorList>
            <person name="Rowe A.R."/>
            <person name="Wilbanks E.G."/>
        </authorList>
    </citation>
    <scope>NUCLEOTIDE SEQUENCE [LARGE SCALE GENOMIC DNA]</scope>
    <source>
        <strain evidence="1 2">Elox9</strain>
    </source>
</reference>
<accession>A0ABX6YTE4</accession>
<proteinExistence type="predicted"/>
<sequence>MGRLQLVGFLPRPQVAIRSVETLEIVGVGQRDRRFAHFPGNGPMAMLTLDAEKCNALFICVNVLLQIIPKRGQIPLVRLPRNLAFDADPMIMGQRPARYIDEFSKLSKPDPVMHNFAYGATIIEKTREFAEK</sequence>
<protein>
    <submittedName>
        <fullName evidence="1">Uncharacterized protein</fullName>
    </submittedName>
</protein>